<dbReference type="PANTHER" id="PTHR44533">
    <property type="entry name" value="DEAD/H RNA HELICASE, PUTATIVE-RELATED"/>
    <property type="match status" value="1"/>
</dbReference>
<dbReference type="GO" id="GO:0005737">
    <property type="term" value="C:cytoplasm"/>
    <property type="evidence" value="ECO:0007669"/>
    <property type="project" value="TreeGrafter"/>
</dbReference>
<keyword evidence="2" id="KW-0067">ATP-binding</keyword>
<comment type="caution">
    <text evidence="3">The sequence shown here is derived from an EMBL/GenBank/DDBJ whole genome shotgun (WGS) entry which is preliminary data.</text>
</comment>
<sequence length="435" mass="48849">MLKLFCSLYSMGHRKGHKGEEKVQILTVGLGPARFQLQYMGHYVVHDERRDPDPRVQDFVPDNWQGEPLDIVDKNKSAVIMAPKSSGKTYTSYCCMERVLHEGNERMVVYVAPTKENVALTDLGITSVCGKRSKCSCLWVLITVPACFEILLLAPYHQVWVTRIRYVIFDEQETNDIPKTEQCQKSIFQRSCVQRNKVNSFYFANKVVIRKMDARKCEESLKAELTSWVKNGHINKDFQLSVKSSGSEIDQRERTLVLDFSPAPPSMCALSSDGCRQREPFHGPDFNEDLTQTVGDEKRLETVWSVTAGQQMSAHAGRHGEDLTGSVFFGNIPLPKTERPLGSNVPELNDQFPLSLSLVLRRMLLGAKADDKEDASAKVVLKALPEDLATGAEEHNDRVQNVASFLLTISKLAAMRKECQLPLSETGKAENVRAV</sequence>
<keyword evidence="2" id="KW-0347">Helicase</keyword>
<protein>
    <submittedName>
        <fullName evidence="3">Uncharacterized protein</fullName>
    </submittedName>
</protein>
<dbReference type="SUPFAM" id="SSF52540">
    <property type="entry name" value="P-loop containing nucleoside triphosphate hydrolases"/>
    <property type="match status" value="1"/>
</dbReference>
<dbReference type="InterPro" id="IPR052431">
    <property type="entry name" value="SKI2_subfamily_helicases"/>
</dbReference>
<accession>A0AAD4UC77</accession>
<dbReference type="GO" id="GO:0004386">
    <property type="term" value="F:helicase activity"/>
    <property type="evidence" value="ECO:0007669"/>
    <property type="project" value="UniProtKB-KW"/>
</dbReference>
<dbReference type="GO" id="GO:0016787">
    <property type="term" value="F:hydrolase activity"/>
    <property type="evidence" value="ECO:0007669"/>
    <property type="project" value="UniProtKB-KW"/>
</dbReference>
<dbReference type="InterPro" id="IPR027417">
    <property type="entry name" value="P-loop_NTPase"/>
</dbReference>
<gene>
    <name evidence="3" type="ORF">MG293_007321</name>
</gene>
<keyword evidence="1" id="KW-0378">Hydrolase</keyword>
<dbReference type="Gene3D" id="3.40.50.300">
    <property type="entry name" value="P-loop containing nucleotide triphosphate hydrolases"/>
    <property type="match status" value="1"/>
</dbReference>
<evidence type="ECO:0000313" key="3">
    <source>
        <dbReference type="EMBL" id="KAI4541942.1"/>
    </source>
</evidence>
<reference evidence="3" key="1">
    <citation type="submission" date="2022-03" db="EMBL/GenBank/DDBJ databases">
        <title>Genomic analyses of argali, domestic sheep and their hybrids provide insights into chromosomal evolution, heterosis and genetic basis of agronomic traits.</title>
        <authorList>
            <person name="Li M."/>
        </authorList>
    </citation>
    <scope>NUCLEOTIDE SEQUENCE</scope>
    <source>
        <strain evidence="3">CAU-MHL-2022a</strain>
        <tissue evidence="3">Skin</tissue>
    </source>
</reference>
<dbReference type="Proteomes" id="UP001214576">
    <property type="component" value="Unassembled WGS sequence"/>
</dbReference>
<evidence type="ECO:0000256" key="2">
    <source>
        <dbReference type="ARBA" id="ARBA00022806"/>
    </source>
</evidence>
<organism evidence="3 4">
    <name type="scientific">Ovis ammon polii</name>
    <dbReference type="NCBI Taxonomy" id="230172"/>
    <lineage>
        <taxon>Eukaryota</taxon>
        <taxon>Metazoa</taxon>
        <taxon>Chordata</taxon>
        <taxon>Craniata</taxon>
        <taxon>Vertebrata</taxon>
        <taxon>Euteleostomi</taxon>
        <taxon>Mammalia</taxon>
        <taxon>Eutheria</taxon>
        <taxon>Laurasiatheria</taxon>
        <taxon>Artiodactyla</taxon>
        <taxon>Ruminantia</taxon>
        <taxon>Pecora</taxon>
        <taxon>Bovidae</taxon>
        <taxon>Caprinae</taxon>
        <taxon>Ovis</taxon>
    </lineage>
</organism>
<proteinExistence type="predicted"/>
<dbReference type="AlphaFoldDB" id="A0AAD4UC77"/>
<keyword evidence="2" id="KW-0547">Nucleotide-binding</keyword>
<evidence type="ECO:0000256" key="1">
    <source>
        <dbReference type="ARBA" id="ARBA00022801"/>
    </source>
</evidence>
<dbReference type="PANTHER" id="PTHR44533:SF3">
    <property type="entry name" value="ATP-DEPENDENT RNA HELICASE DDX60-RELATED"/>
    <property type="match status" value="1"/>
</dbReference>
<evidence type="ECO:0000313" key="4">
    <source>
        <dbReference type="Proteomes" id="UP001214576"/>
    </source>
</evidence>
<keyword evidence="4" id="KW-1185">Reference proteome</keyword>
<dbReference type="EMBL" id="JAKZEL010000007">
    <property type="protein sequence ID" value="KAI4541942.1"/>
    <property type="molecule type" value="Genomic_DNA"/>
</dbReference>
<name>A0AAD4UC77_OVIAM</name>